<organism evidence="2 3">
    <name type="scientific">Bifidobacterium asteroides</name>
    <dbReference type="NCBI Taxonomy" id="1684"/>
    <lineage>
        <taxon>Bacteria</taxon>
        <taxon>Bacillati</taxon>
        <taxon>Actinomycetota</taxon>
        <taxon>Actinomycetes</taxon>
        <taxon>Bifidobacteriales</taxon>
        <taxon>Bifidobacteriaceae</taxon>
        <taxon>Bifidobacterium</taxon>
    </lineage>
</organism>
<evidence type="ECO:0000256" key="1">
    <source>
        <dbReference type="SAM" id="MobiDB-lite"/>
    </source>
</evidence>
<comment type="caution">
    <text evidence="2">The sequence shown here is derived from an EMBL/GenBank/DDBJ whole genome shotgun (WGS) entry which is preliminary data.</text>
</comment>
<sequence>MAEHDEADRPARENLSVSADGMGERVTAAMVAKAGRQPDHFDASEGLSIIRDPDESGCFMGQRGDFGDCQTILTG</sequence>
<evidence type="ECO:0000313" key="3">
    <source>
        <dbReference type="Proteomes" id="UP000247744"/>
    </source>
</evidence>
<protein>
    <submittedName>
        <fullName evidence="2">Uncharacterized protein</fullName>
    </submittedName>
</protein>
<dbReference type="AlphaFoldDB" id="A0A318MBS1"/>
<gene>
    <name evidence="2" type="ORF">DKK75_00845</name>
</gene>
<name>A0A318MBS1_9BIFI</name>
<dbReference type="EMBL" id="QGLL01000001">
    <property type="protein sequence ID" value="PXY85752.1"/>
    <property type="molecule type" value="Genomic_DNA"/>
</dbReference>
<proteinExistence type="predicted"/>
<feature type="compositionally biased region" description="Basic and acidic residues" evidence="1">
    <location>
        <begin position="1"/>
        <end position="12"/>
    </location>
</feature>
<reference evidence="2 3" key="1">
    <citation type="submission" date="2018-05" db="EMBL/GenBank/DDBJ databases">
        <title>Reference genomes for bee gut microbiota database.</title>
        <authorList>
            <person name="Ellegaard K.M."/>
        </authorList>
    </citation>
    <scope>NUCLEOTIDE SEQUENCE [LARGE SCALE GENOMIC DNA]</scope>
    <source>
        <strain evidence="2 3">ESL0200</strain>
    </source>
</reference>
<dbReference type="Proteomes" id="UP000247744">
    <property type="component" value="Unassembled WGS sequence"/>
</dbReference>
<evidence type="ECO:0000313" key="2">
    <source>
        <dbReference type="EMBL" id="PXY85752.1"/>
    </source>
</evidence>
<feature type="region of interest" description="Disordered" evidence="1">
    <location>
        <begin position="1"/>
        <end position="22"/>
    </location>
</feature>
<accession>A0A318MBS1</accession>